<evidence type="ECO:0000313" key="3">
    <source>
        <dbReference type="Proteomes" id="UP000684084"/>
    </source>
</evidence>
<reference evidence="2" key="1">
    <citation type="submission" date="2020-05" db="EMBL/GenBank/DDBJ databases">
        <authorList>
            <person name="Rincon C."/>
            <person name="Sanders R I."/>
            <person name="Robbins C."/>
            <person name="Chaturvedi A."/>
        </authorList>
    </citation>
    <scope>NUCLEOTIDE SEQUENCE</scope>
    <source>
        <strain evidence="2">CHB12</strain>
    </source>
</reference>
<proteinExistence type="predicted"/>
<comment type="caution">
    <text evidence="2">The sequence shown here is derived from an EMBL/GenBank/DDBJ whole genome shotgun (WGS) entry which is preliminary data.</text>
</comment>
<gene>
    <name evidence="2" type="ORF">CHRIB12_LOCUS7054</name>
</gene>
<dbReference type="EMBL" id="CAGKOT010000012">
    <property type="protein sequence ID" value="CAB5358031.1"/>
    <property type="molecule type" value="Genomic_DNA"/>
</dbReference>
<protein>
    <submittedName>
        <fullName evidence="2">Uncharacterized protein</fullName>
    </submittedName>
</protein>
<dbReference type="OrthoDB" id="10461817at2759"/>
<organism evidence="2 3">
    <name type="scientific">Rhizophagus irregularis</name>
    <dbReference type="NCBI Taxonomy" id="588596"/>
    <lineage>
        <taxon>Eukaryota</taxon>
        <taxon>Fungi</taxon>
        <taxon>Fungi incertae sedis</taxon>
        <taxon>Mucoromycota</taxon>
        <taxon>Glomeromycotina</taxon>
        <taxon>Glomeromycetes</taxon>
        <taxon>Glomerales</taxon>
        <taxon>Glomeraceae</taxon>
        <taxon>Rhizophagus</taxon>
    </lineage>
</organism>
<sequence length="100" mass="11072">MLVPLYDSSTIFTAKPTPTSTPTPTPVSTTISISQNSNTTSESTSPIKQTYSYSGPPKSCYSRLPLYDRPFKCDQFQQEPRPQAAQKDPFGREILSLPIL</sequence>
<feature type="compositionally biased region" description="Low complexity" evidence="1">
    <location>
        <begin position="26"/>
        <end position="45"/>
    </location>
</feature>
<evidence type="ECO:0000256" key="1">
    <source>
        <dbReference type="SAM" id="MobiDB-lite"/>
    </source>
</evidence>
<feature type="region of interest" description="Disordered" evidence="1">
    <location>
        <begin position="13"/>
        <end position="52"/>
    </location>
</feature>
<dbReference type="AlphaFoldDB" id="A0A915Z0S8"/>
<evidence type="ECO:0000313" key="2">
    <source>
        <dbReference type="EMBL" id="CAB5358031.1"/>
    </source>
</evidence>
<accession>A0A915Z0S8</accession>
<name>A0A915Z0S8_9GLOM</name>
<dbReference type="Proteomes" id="UP000684084">
    <property type="component" value="Unassembled WGS sequence"/>
</dbReference>